<dbReference type="KEGG" id="cvn:111128652"/>
<dbReference type="InterPro" id="IPR002919">
    <property type="entry name" value="TIL_dom"/>
</dbReference>
<dbReference type="GO" id="GO:0005615">
    <property type="term" value="C:extracellular space"/>
    <property type="evidence" value="ECO:0007669"/>
    <property type="project" value="TreeGrafter"/>
</dbReference>
<evidence type="ECO:0000256" key="1">
    <source>
        <dbReference type="ARBA" id="ARBA00023157"/>
    </source>
</evidence>
<name>A0A8B8DSZ0_CRAVI</name>
<dbReference type="GO" id="GO:0031012">
    <property type="term" value="C:extracellular matrix"/>
    <property type="evidence" value="ECO:0007669"/>
    <property type="project" value="TreeGrafter"/>
</dbReference>
<gene>
    <name evidence="5" type="primary">LOC111128652</name>
</gene>
<reference evidence="5" key="1">
    <citation type="submission" date="2025-08" db="UniProtKB">
        <authorList>
            <consortium name="RefSeq"/>
        </authorList>
    </citation>
    <scope>IDENTIFICATION</scope>
    <source>
        <tissue evidence="5">Whole sample</tissue>
    </source>
</reference>
<dbReference type="RefSeq" id="XP_022330106.1">
    <property type="nucleotide sequence ID" value="XM_022474398.1"/>
</dbReference>
<dbReference type="InterPro" id="IPR036084">
    <property type="entry name" value="Ser_inhib-like_sf"/>
</dbReference>
<dbReference type="InterPro" id="IPR001846">
    <property type="entry name" value="VWF_type-D"/>
</dbReference>
<dbReference type="PROSITE" id="PS51233">
    <property type="entry name" value="VWFD"/>
    <property type="match status" value="1"/>
</dbReference>
<sequence>MESHKLGSTMEYMEITAFGKKIHLGRNLEVMINDLQTYLPYVSSSIKIHYSGLGVVVLFNQCSIRLFWNGKGLMALSVPMDFGKSLTGICGNCNAKRDDLKTSSGEDVSHYAMRAGSYVGKSYLVAEIENNQTCESLESSDSCWNLQNSYSYRKCGLLNKKYRYSPFKECMDAFPELADRAYEACRKDYCVTPIDAESTVCRHLEGFAALCAQRGKLMYWRYRVPTCKRNLKCGKNMFYWWSAPACPNMCTESNAESTCTLPKTESCRCKHGYVLSGDSCVRKEDCGCSKGSKYFPLGASYNQPDCSGIETCKLPKSGKPRLVKGDEQKCHTEATCEVIHGVPQCTCQIGYTGDGVKNCKPATSCVVTENVRNCSATIELAGECFYKSRHTQACRYTVLSVTDGRKHRAYVKFKGQGKSRSLPEGRTSLGCAEFKFTGDRLVLEEKICDCPGH</sequence>
<dbReference type="InterPro" id="IPR000742">
    <property type="entry name" value="EGF"/>
</dbReference>
<protein>
    <submittedName>
        <fullName evidence="5">Zonadhesin-like</fullName>
    </submittedName>
</protein>
<evidence type="ECO:0000313" key="5">
    <source>
        <dbReference type="RefSeq" id="XP_022330106.1"/>
    </source>
</evidence>
<dbReference type="PANTHER" id="PTHR11339">
    <property type="entry name" value="EXTRACELLULAR MATRIX GLYCOPROTEIN RELATED"/>
    <property type="match status" value="1"/>
</dbReference>
<dbReference type="Proteomes" id="UP000694844">
    <property type="component" value="Chromosome 4"/>
</dbReference>
<evidence type="ECO:0000256" key="2">
    <source>
        <dbReference type="ARBA" id="ARBA00023180"/>
    </source>
</evidence>
<keyword evidence="4" id="KW-1185">Reference proteome</keyword>
<dbReference type="GeneID" id="111128652"/>
<dbReference type="Pfam" id="PF00094">
    <property type="entry name" value="VWD"/>
    <property type="match status" value="1"/>
</dbReference>
<dbReference type="Gene3D" id="2.10.25.10">
    <property type="entry name" value="Laminin"/>
    <property type="match status" value="2"/>
</dbReference>
<feature type="domain" description="VWFD" evidence="3">
    <location>
        <begin position="1"/>
        <end position="135"/>
    </location>
</feature>
<proteinExistence type="predicted"/>
<dbReference type="PANTHER" id="PTHR11339:SF409">
    <property type="match status" value="1"/>
</dbReference>
<dbReference type="CDD" id="cd19941">
    <property type="entry name" value="TIL"/>
    <property type="match status" value="1"/>
</dbReference>
<keyword evidence="2" id="KW-0325">Glycoprotein</keyword>
<accession>A0A8B8DSZ0</accession>
<organism evidence="4 5">
    <name type="scientific">Crassostrea virginica</name>
    <name type="common">Eastern oyster</name>
    <dbReference type="NCBI Taxonomy" id="6565"/>
    <lineage>
        <taxon>Eukaryota</taxon>
        <taxon>Metazoa</taxon>
        <taxon>Spiralia</taxon>
        <taxon>Lophotrochozoa</taxon>
        <taxon>Mollusca</taxon>
        <taxon>Bivalvia</taxon>
        <taxon>Autobranchia</taxon>
        <taxon>Pteriomorphia</taxon>
        <taxon>Ostreida</taxon>
        <taxon>Ostreoidea</taxon>
        <taxon>Ostreidae</taxon>
        <taxon>Crassostrea</taxon>
    </lineage>
</organism>
<evidence type="ECO:0000259" key="3">
    <source>
        <dbReference type="PROSITE" id="PS51233"/>
    </source>
</evidence>
<dbReference type="AlphaFoldDB" id="A0A8B8DSZ0"/>
<evidence type="ECO:0000313" key="4">
    <source>
        <dbReference type="Proteomes" id="UP000694844"/>
    </source>
</evidence>
<dbReference type="OrthoDB" id="6141664at2759"/>
<dbReference type="PROSITE" id="PS01186">
    <property type="entry name" value="EGF_2"/>
    <property type="match status" value="1"/>
</dbReference>
<keyword evidence="1" id="KW-1015">Disulfide bond</keyword>
<dbReference type="Pfam" id="PF01826">
    <property type="entry name" value="TIL"/>
    <property type="match status" value="1"/>
</dbReference>
<dbReference type="InterPro" id="IPR050780">
    <property type="entry name" value="Mucin_vWF_Thrombospondin_sf"/>
</dbReference>
<dbReference type="SUPFAM" id="SSF57567">
    <property type="entry name" value="Serine protease inhibitors"/>
    <property type="match status" value="1"/>
</dbReference>